<dbReference type="Pfam" id="PF01497">
    <property type="entry name" value="Peripla_BP_2"/>
    <property type="match status" value="1"/>
</dbReference>
<evidence type="ECO:0000313" key="3">
    <source>
        <dbReference type="EMBL" id="MBP1947361.1"/>
    </source>
</evidence>
<dbReference type="PANTHER" id="PTHR30535:SF34">
    <property type="entry name" value="MOLYBDATE-BINDING PROTEIN MOLA"/>
    <property type="match status" value="1"/>
</dbReference>
<keyword evidence="4" id="KW-1185">Reference proteome</keyword>
<comment type="similarity">
    <text evidence="1">Belongs to the bacterial solute-binding protein 8 family.</text>
</comment>
<dbReference type="InterPro" id="IPR002491">
    <property type="entry name" value="ABC_transptr_periplasmic_BD"/>
</dbReference>
<dbReference type="SUPFAM" id="SSF53807">
    <property type="entry name" value="Helical backbone' metal receptor"/>
    <property type="match status" value="1"/>
</dbReference>
<dbReference type="InterPro" id="IPR050902">
    <property type="entry name" value="ABC_Transporter_SBP"/>
</dbReference>
<gene>
    <name evidence="3" type="ORF">J2Z82_000284</name>
</gene>
<dbReference type="EMBL" id="JAGGKK010000001">
    <property type="protein sequence ID" value="MBP1947361.1"/>
    <property type="molecule type" value="Genomic_DNA"/>
</dbReference>
<dbReference type="PANTHER" id="PTHR30535">
    <property type="entry name" value="VITAMIN B12-BINDING PROTEIN"/>
    <property type="match status" value="1"/>
</dbReference>
<sequence length="259" mass="29353">MMIRVVSICPSNTEIVEYLGKIDELVGIDNFSDWPDQVLDLPKVGPDLSINMDKVEALNPDIVLASLSVPGMEKNIEALDEKGLSYIILNPNSLDEIADDIEKVGKALGEEQLGLDKAKEFRDEITALRRQAAQRANKPTLYWEWWPKPVFTPGNVNWLTEISNLAGARNIFDTEDVASVQTDWKDVWQRDPDHICMVWVGVKESKMKPELVMKRPEWDGMKAVQQGKIHVLEESLYCRPSPRLLEGLRKLVSILENST</sequence>
<feature type="domain" description="Fe/B12 periplasmic-binding" evidence="2">
    <location>
        <begin position="4"/>
        <end position="259"/>
    </location>
</feature>
<evidence type="ECO:0000259" key="2">
    <source>
        <dbReference type="PROSITE" id="PS50983"/>
    </source>
</evidence>
<name>A0ABS4H8X9_9BACI</name>
<accession>A0ABS4H8X9</accession>
<reference evidence="3 4" key="1">
    <citation type="submission" date="2021-03" db="EMBL/GenBank/DDBJ databases">
        <title>Genomic Encyclopedia of Type Strains, Phase IV (KMG-IV): sequencing the most valuable type-strain genomes for metagenomic binning, comparative biology and taxonomic classification.</title>
        <authorList>
            <person name="Goeker M."/>
        </authorList>
    </citation>
    <scope>NUCLEOTIDE SEQUENCE [LARGE SCALE GENOMIC DNA]</scope>
    <source>
        <strain evidence="3 4">DSM 21085</strain>
    </source>
</reference>
<comment type="caution">
    <text evidence="3">The sequence shown here is derived from an EMBL/GenBank/DDBJ whole genome shotgun (WGS) entry which is preliminary data.</text>
</comment>
<organism evidence="3 4">
    <name type="scientific">Virgibacillus litoralis</name>
    <dbReference type="NCBI Taxonomy" id="578221"/>
    <lineage>
        <taxon>Bacteria</taxon>
        <taxon>Bacillati</taxon>
        <taxon>Bacillota</taxon>
        <taxon>Bacilli</taxon>
        <taxon>Bacillales</taxon>
        <taxon>Bacillaceae</taxon>
        <taxon>Virgibacillus</taxon>
    </lineage>
</organism>
<evidence type="ECO:0000313" key="4">
    <source>
        <dbReference type="Proteomes" id="UP001519328"/>
    </source>
</evidence>
<dbReference type="Proteomes" id="UP001519328">
    <property type="component" value="Unassembled WGS sequence"/>
</dbReference>
<dbReference type="CDD" id="cd01144">
    <property type="entry name" value="BtuF"/>
    <property type="match status" value="1"/>
</dbReference>
<dbReference type="Gene3D" id="3.40.50.1980">
    <property type="entry name" value="Nitrogenase molybdenum iron protein domain"/>
    <property type="match status" value="2"/>
</dbReference>
<protein>
    <submittedName>
        <fullName evidence="3">Iron complex transport system substrate-binding protein</fullName>
    </submittedName>
</protein>
<evidence type="ECO:0000256" key="1">
    <source>
        <dbReference type="ARBA" id="ARBA00008814"/>
    </source>
</evidence>
<proteinExistence type="inferred from homology"/>
<dbReference type="PROSITE" id="PS50983">
    <property type="entry name" value="FE_B12_PBP"/>
    <property type="match status" value="1"/>
</dbReference>